<evidence type="ECO:0000256" key="1">
    <source>
        <dbReference type="SAM" id="Coils"/>
    </source>
</evidence>
<gene>
    <name evidence="2" type="ORF">G7067_05205</name>
</gene>
<dbReference type="KEGG" id="lins:G7067_05205"/>
<dbReference type="AlphaFoldDB" id="A0A6G8FHX4"/>
<evidence type="ECO:0000313" key="2">
    <source>
        <dbReference type="EMBL" id="QIM15951.1"/>
    </source>
</evidence>
<dbReference type="Proteomes" id="UP000501387">
    <property type="component" value="Chromosome"/>
</dbReference>
<accession>A0A6G8FHX4</accession>
<feature type="coiled-coil region" evidence="1">
    <location>
        <begin position="79"/>
        <end position="106"/>
    </location>
</feature>
<evidence type="ECO:0000313" key="3">
    <source>
        <dbReference type="Proteomes" id="UP000501387"/>
    </source>
</evidence>
<dbReference type="RefSeq" id="WP_166322498.1">
    <property type="nucleotide sequence ID" value="NZ_CP049934.1"/>
</dbReference>
<sequence>MAGAIYRVIDLSQEVQEGEEATGSELLTEIELFDRFVGKKVDRSKPSNNKTLREWIEAFTSIEALQLVESVRLEKLDSKQVFEDECETFEAAKEKLKKTRSALKNALLSVLSDVTPEDIAAGAVYDQKNKKLGVVEFYTSKLTPTPVKDLIEKHSDDLPAHVLDELRLIQDRNRLETAAKFKKK</sequence>
<proteinExistence type="predicted"/>
<reference evidence="2 3" key="1">
    <citation type="submission" date="2020-03" db="EMBL/GenBank/DDBJ databases">
        <title>Leucobacter sp. nov., isolated from beetles.</title>
        <authorList>
            <person name="Hyun D.-W."/>
            <person name="Bae J.-W."/>
        </authorList>
    </citation>
    <scope>NUCLEOTIDE SEQUENCE [LARGE SCALE GENOMIC DNA]</scope>
    <source>
        <strain evidence="2 3">HDW9B</strain>
    </source>
</reference>
<protein>
    <submittedName>
        <fullName evidence="2">Uncharacterized protein</fullName>
    </submittedName>
</protein>
<keyword evidence="1" id="KW-0175">Coiled coil</keyword>
<organism evidence="2 3">
    <name type="scientific">Leucobacter insecticola</name>
    <dbReference type="NCBI Taxonomy" id="2714934"/>
    <lineage>
        <taxon>Bacteria</taxon>
        <taxon>Bacillati</taxon>
        <taxon>Actinomycetota</taxon>
        <taxon>Actinomycetes</taxon>
        <taxon>Micrococcales</taxon>
        <taxon>Microbacteriaceae</taxon>
        <taxon>Leucobacter</taxon>
    </lineage>
</organism>
<name>A0A6G8FHX4_9MICO</name>
<keyword evidence="3" id="KW-1185">Reference proteome</keyword>
<dbReference type="EMBL" id="CP049934">
    <property type="protein sequence ID" value="QIM15951.1"/>
    <property type="molecule type" value="Genomic_DNA"/>
</dbReference>